<dbReference type="EMBL" id="UINC01218822">
    <property type="protein sequence ID" value="SVE46011.1"/>
    <property type="molecule type" value="Genomic_DNA"/>
</dbReference>
<keyword evidence="1" id="KW-0812">Transmembrane</keyword>
<evidence type="ECO:0000256" key="1">
    <source>
        <dbReference type="SAM" id="Phobius"/>
    </source>
</evidence>
<proteinExistence type="predicted"/>
<protein>
    <submittedName>
        <fullName evidence="2">Uncharacterized protein</fullName>
    </submittedName>
</protein>
<keyword evidence="1" id="KW-1133">Transmembrane helix</keyword>
<sequence length="59" mass="6779">MNIATSFYGIAFIVGLFVVLGYFILYTVLSKFGKTNYTDSRHEGYGYGYRDLNDSEKYV</sequence>
<organism evidence="2">
    <name type="scientific">marine metagenome</name>
    <dbReference type="NCBI Taxonomy" id="408172"/>
    <lineage>
        <taxon>unclassified sequences</taxon>
        <taxon>metagenomes</taxon>
        <taxon>ecological metagenomes</taxon>
    </lineage>
</organism>
<dbReference type="AlphaFoldDB" id="A0A383DND2"/>
<evidence type="ECO:0000313" key="2">
    <source>
        <dbReference type="EMBL" id="SVE46011.1"/>
    </source>
</evidence>
<reference evidence="2" key="1">
    <citation type="submission" date="2018-05" db="EMBL/GenBank/DDBJ databases">
        <authorList>
            <person name="Lanie J.A."/>
            <person name="Ng W.-L."/>
            <person name="Kazmierczak K.M."/>
            <person name="Andrzejewski T.M."/>
            <person name="Davidsen T.M."/>
            <person name="Wayne K.J."/>
            <person name="Tettelin H."/>
            <person name="Glass J.I."/>
            <person name="Rusch D."/>
            <person name="Podicherti R."/>
            <person name="Tsui H.-C.T."/>
            <person name="Winkler M.E."/>
        </authorList>
    </citation>
    <scope>NUCLEOTIDE SEQUENCE</scope>
</reference>
<feature type="transmembrane region" description="Helical" evidence="1">
    <location>
        <begin position="6"/>
        <end position="29"/>
    </location>
</feature>
<keyword evidence="1" id="KW-0472">Membrane</keyword>
<gene>
    <name evidence="2" type="ORF">METZ01_LOCUS498865</name>
</gene>
<name>A0A383DND2_9ZZZZ</name>
<accession>A0A383DND2</accession>